<evidence type="ECO:0000259" key="1">
    <source>
        <dbReference type="Pfam" id="PF03551"/>
    </source>
</evidence>
<dbReference type="PANTHER" id="PTHR43252:SF6">
    <property type="entry name" value="NEGATIVE TRANSCRIPTION REGULATOR PADR"/>
    <property type="match status" value="1"/>
</dbReference>
<protein>
    <submittedName>
        <fullName evidence="2">PadR family transcriptional regulator</fullName>
    </submittedName>
</protein>
<dbReference type="InterPro" id="IPR036390">
    <property type="entry name" value="WH_DNA-bd_sf"/>
</dbReference>
<reference evidence="2" key="1">
    <citation type="submission" date="2020-07" db="EMBL/GenBank/DDBJ databases">
        <authorList>
            <person name="Tarantini F.S."/>
            <person name="Hong K.W."/>
            <person name="Chan K.G."/>
        </authorList>
    </citation>
    <scope>NUCLEOTIDE SEQUENCE</scope>
    <source>
        <strain evidence="2">32-07</strain>
    </source>
</reference>
<evidence type="ECO:0000313" key="2">
    <source>
        <dbReference type="EMBL" id="QXJ20433.1"/>
    </source>
</evidence>
<dbReference type="Gene3D" id="1.10.10.10">
    <property type="entry name" value="Winged helix-like DNA-binding domain superfamily/Winged helix DNA-binding domain"/>
    <property type="match status" value="1"/>
</dbReference>
<accession>A0ABX8QP97</accession>
<name>A0ABX8QP97_9ACTN</name>
<dbReference type="EMBL" id="CP059572">
    <property type="protein sequence ID" value="QXJ20433.1"/>
    <property type="molecule type" value="Genomic_DNA"/>
</dbReference>
<dbReference type="RefSeq" id="WP_231333505.1">
    <property type="nucleotide sequence ID" value="NZ_CP059572.1"/>
</dbReference>
<dbReference type="InterPro" id="IPR036388">
    <property type="entry name" value="WH-like_DNA-bd_sf"/>
</dbReference>
<feature type="domain" description="Transcription regulator PadR N-terminal" evidence="1">
    <location>
        <begin position="5"/>
        <end position="78"/>
    </location>
</feature>
<dbReference type="InterPro" id="IPR005149">
    <property type="entry name" value="Tscrpt_reg_PadR_N"/>
</dbReference>
<evidence type="ECO:0000313" key="3">
    <source>
        <dbReference type="Proteomes" id="UP001049518"/>
    </source>
</evidence>
<keyword evidence="3" id="KW-1185">Reference proteome</keyword>
<dbReference type="PANTHER" id="PTHR43252">
    <property type="entry name" value="TRANSCRIPTIONAL REGULATOR YQJI"/>
    <property type="match status" value="1"/>
</dbReference>
<dbReference type="SUPFAM" id="SSF46785">
    <property type="entry name" value="Winged helix' DNA-binding domain"/>
    <property type="match status" value="1"/>
</dbReference>
<gene>
    <name evidence="2" type="ORF">AGRA3207_001146</name>
</gene>
<sequence>MQDVVLALLAKKPSHGYELRARLRDTLGPVGEGLNGGQVYVTLRRLEKAGLAHARVVGQIDRPDRKVYELTLAGRDRVTAWLGELDWDRAAPTGFHLKLAAAATSGLGDPVAIVGAQRHELLRLLAAAQRAALAEPDGSGAALLLQGSILRLQADLRWLDACETHWTTTQP</sequence>
<proteinExistence type="predicted"/>
<dbReference type="Proteomes" id="UP001049518">
    <property type="component" value="Chromosome"/>
</dbReference>
<dbReference type="Pfam" id="PF03551">
    <property type="entry name" value="PadR"/>
    <property type="match status" value="1"/>
</dbReference>
<organism evidence="2 3">
    <name type="scientific">Actinomadura graeca</name>
    <dbReference type="NCBI Taxonomy" id="2750812"/>
    <lineage>
        <taxon>Bacteria</taxon>
        <taxon>Bacillati</taxon>
        <taxon>Actinomycetota</taxon>
        <taxon>Actinomycetes</taxon>
        <taxon>Streptosporangiales</taxon>
        <taxon>Thermomonosporaceae</taxon>
        <taxon>Actinomadura</taxon>
    </lineage>
</organism>